<accession>A0A453SQR3</accession>
<proteinExistence type="predicted"/>
<name>A0A453SQR3_AEGTS</name>
<reference evidence="1" key="5">
    <citation type="journal article" date="2021" name="G3 (Bethesda)">
        <title>Aegilops tauschii genome assembly Aet v5.0 features greater sequence contiguity and improved annotation.</title>
        <authorList>
            <person name="Wang L."/>
            <person name="Zhu T."/>
            <person name="Rodriguez J.C."/>
            <person name="Deal K.R."/>
            <person name="Dubcovsky J."/>
            <person name="McGuire P.E."/>
            <person name="Lux T."/>
            <person name="Spannagl M."/>
            <person name="Mayer K.F.X."/>
            <person name="Baldrich P."/>
            <person name="Meyers B.C."/>
            <person name="Huo N."/>
            <person name="Gu Y.Q."/>
            <person name="Zhou H."/>
            <person name="Devos K.M."/>
            <person name="Bennetzen J.L."/>
            <person name="Unver T."/>
            <person name="Budak H."/>
            <person name="Gulick P.J."/>
            <person name="Galiba G."/>
            <person name="Kalapos B."/>
            <person name="Nelson D.R."/>
            <person name="Li P."/>
            <person name="You F.M."/>
            <person name="Luo M.C."/>
            <person name="Dvorak J."/>
        </authorList>
    </citation>
    <scope>NUCLEOTIDE SEQUENCE [LARGE SCALE GENOMIC DNA]</scope>
    <source>
        <strain evidence="1">cv. AL8/78</strain>
    </source>
</reference>
<organism evidence="1 2">
    <name type="scientific">Aegilops tauschii subsp. strangulata</name>
    <name type="common">Goatgrass</name>
    <dbReference type="NCBI Taxonomy" id="200361"/>
    <lineage>
        <taxon>Eukaryota</taxon>
        <taxon>Viridiplantae</taxon>
        <taxon>Streptophyta</taxon>
        <taxon>Embryophyta</taxon>
        <taxon>Tracheophyta</taxon>
        <taxon>Spermatophyta</taxon>
        <taxon>Magnoliopsida</taxon>
        <taxon>Liliopsida</taxon>
        <taxon>Poales</taxon>
        <taxon>Poaceae</taxon>
        <taxon>BOP clade</taxon>
        <taxon>Pooideae</taxon>
        <taxon>Triticodae</taxon>
        <taxon>Triticeae</taxon>
        <taxon>Triticinae</taxon>
        <taxon>Aegilops</taxon>
    </lineage>
</organism>
<reference evidence="2" key="1">
    <citation type="journal article" date="2014" name="Science">
        <title>Ancient hybridizations among the ancestral genomes of bread wheat.</title>
        <authorList>
            <consortium name="International Wheat Genome Sequencing Consortium,"/>
            <person name="Marcussen T."/>
            <person name="Sandve S.R."/>
            <person name="Heier L."/>
            <person name="Spannagl M."/>
            <person name="Pfeifer M."/>
            <person name="Jakobsen K.S."/>
            <person name="Wulff B.B."/>
            <person name="Steuernagel B."/>
            <person name="Mayer K.F."/>
            <person name="Olsen O.A."/>
        </authorList>
    </citation>
    <scope>NUCLEOTIDE SEQUENCE [LARGE SCALE GENOMIC DNA]</scope>
    <source>
        <strain evidence="2">cv. AL8/78</strain>
    </source>
</reference>
<evidence type="ECO:0000313" key="2">
    <source>
        <dbReference type="Proteomes" id="UP000015105"/>
    </source>
</evidence>
<dbReference type="Gramene" id="AET7Gv21030600.13">
    <property type="protein sequence ID" value="AET7Gv21030600.13"/>
    <property type="gene ID" value="AET7Gv21030600"/>
</dbReference>
<dbReference type="Proteomes" id="UP000015105">
    <property type="component" value="Chromosome 7D"/>
</dbReference>
<dbReference type="EnsemblPlants" id="AET7Gv21030600.13">
    <property type="protein sequence ID" value="AET7Gv21030600.13"/>
    <property type="gene ID" value="AET7Gv21030600"/>
</dbReference>
<reference evidence="2" key="2">
    <citation type="journal article" date="2017" name="Nat. Plants">
        <title>The Aegilops tauschii genome reveals multiple impacts of transposons.</title>
        <authorList>
            <person name="Zhao G."/>
            <person name="Zou C."/>
            <person name="Li K."/>
            <person name="Wang K."/>
            <person name="Li T."/>
            <person name="Gao L."/>
            <person name="Zhang X."/>
            <person name="Wang H."/>
            <person name="Yang Z."/>
            <person name="Liu X."/>
            <person name="Jiang W."/>
            <person name="Mao L."/>
            <person name="Kong X."/>
            <person name="Jiao Y."/>
            <person name="Jia J."/>
        </authorList>
    </citation>
    <scope>NUCLEOTIDE SEQUENCE [LARGE SCALE GENOMIC DNA]</scope>
    <source>
        <strain evidence="2">cv. AL8/78</strain>
    </source>
</reference>
<evidence type="ECO:0000313" key="1">
    <source>
        <dbReference type="EnsemblPlants" id="AET7Gv21030600.13"/>
    </source>
</evidence>
<keyword evidence="2" id="KW-1185">Reference proteome</keyword>
<reference evidence="1" key="3">
    <citation type="journal article" date="2017" name="Nature">
        <title>Genome sequence of the progenitor of the wheat D genome Aegilops tauschii.</title>
        <authorList>
            <person name="Luo M.C."/>
            <person name="Gu Y.Q."/>
            <person name="Puiu D."/>
            <person name="Wang H."/>
            <person name="Twardziok S.O."/>
            <person name="Deal K.R."/>
            <person name="Huo N."/>
            <person name="Zhu T."/>
            <person name="Wang L."/>
            <person name="Wang Y."/>
            <person name="McGuire P.E."/>
            <person name="Liu S."/>
            <person name="Long H."/>
            <person name="Ramasamy R.K."/>
            <person name="Rodriguez J.C."/>
            <person name="Van S.L."/>
            <person name="Yuan L."/>
            <person name="Wang Z."/>
            <person name="Xia Z."/>
            <person name="Xiao L."/>
            <person name="Anderson O.D."/>
            <person name="Ouyang S."/>
            <person name="Liang Y."/>
            <person name="Zimin A.V."/>
            <person name="Pertea G."/>
            <person name="Qi P."/>
            <person name="Bennetzen J.L."/>
            <person name="Dai X."/>
            <person name="Dawson M.W."/>
            <person name="Muller H.G."/>
            <person name="Kugler K."/>
            <person name="Rivarola-Duarte L."/>
            <person name="Spannagl M."/>
            <person name="Mayer K.F.X."/>
            <person name="Lu F.H."/>
            <person name="Bevan M.W."/>
            <person name="Leroy P."/>
            <person name="Li P."/>
            <person name="You F.M."/>
            <person name="Sun Q."/>
            <person name="Liu Z."/>
            <person name="Lyons E."/>
            <person name="Wicker T."/>
            <person name="Salzberg S.L."/>
            <person name="Devos K.M."/>
            <person name="Dvorak J."/>
        </authorList>
    </citation>
    <scope>NUCLEOTIDE SEQUENCE [LARGE SCALE GENOMIC DNA]</scope>
    <source>
        <strain evidence="1">cv. AL8/78</strain>
    </source>
</reference>
<sequence length="75" mass="8601">MFLRISILGSELPAHCVMQQRWLVTDLSPQAMTHVVARAAEFVKQKLSSNLIKHPKFFTDSRSAIGIIYLHEYET</sequence>
<dbReference type="AlphaFoldDB" id="A0A453SQR3"/>
<reference evidence="1" key="4">
    <citation type="submission" date="2019-03" db="UniProtKB">
        <authorList>
            <consortium name="EnsemblPlants"/>
        </authorList>
    </citation>
    <scope>IDENTIFICATION</scope>
</reference>
<protein>
    <submittedName>
        <fullName evidence="1">Uncharacterized protein</fullName>
    </submittedName>
</protein>